<dbReference type="Proteomes" id="UP000789831">
    <property type="component" value="Unassembled WGS sequence"/>
</dbReference>
<proteinExistence type="predicted"/>
<feature type="compositionally biased region" description="Polar residues" evidence="1">
    <location>
        <begin position="191"/>
        <end position="212"/>
    </location>
</feature>
<keyword evidence="3" id="KW-1185">Reference proteome</keyword>
<evidence type="ECO:0000256" key="1">
    <source>
        <dbReference type="SAM" id="MobiDB-lite"/>
    </source>
</evidence>
<evidence type="ECO:0000313" key="2">
    <source>
        <dbReference type="EMBL" id="CAG8482776.1"/>
    </source>
</evidence>
<accession>A0A9N8WFP9</accession>
<name>A0A9N8WFP9_9GLOM</name>
<protein>
    <submittedName>
        <fullName evidence="2">11295_t:CDS:1</fullName>
    </submittedName>
</protein>
<organism evidence="2 3">
    <name type="scientific">Ambispora gerdemannii</name>
    <dbReference type="NCBI Taxonomy" id="144530"/>
    <lineage>
        <taxon>Eukaryota</taxon>
        <taxon>Fungi</taxon>
        <taxon>Fungi incertae sedis</taxon>
        <taxon>Mucoromycota</taxon>
        <taxon>Glomeromycotina</taxon>
        <taxon>Glomeromycetes</taxon>
        <taxon>Archaeosporales</taxon>
        <taxon>Ambisporaceae</taxon>
        <taxon>Ambispora</taxon>
    </lineage>
</organism>
<dbReference type="EMBL" id="CAJVPL010000320">
    <property type="protein sequence ID" value="CAG8482776.1"/>
    <property type="molecule type" value="Genomic_DNA"/>
</dbReference>
<reference evidence="2" key="1">
    <citation type="submission" date="2021-06" db="EMBL/GenBank/DDBJ databases">
        <authorList>
            <person name="Kallberg Y."/>
            <person name="Tangrot J."/>
            <person name="Rosling A."/>
        </authorList>
    </citation>
    <scope>NUCLEOTIDE SEQUENCE</scope>
    <source>
        <strain evidence="2">MT106</strain>
    </source>
</reference>
<gene>
    <name evidence="2" type="ORF">AGERDE_LOCUS3324</name>
</gene>
<sequence length="263" mass="29981">MNEAGRPFTLIHHKEETPNKIVLPMPTSCFSNAVLKAFHCTEELCLLHTLSKKDKQNFISQLSSHIYKDYKNEIFNVFSPFYKTLKLCNTAGKQKRKITRCQSLNTYSRIKPHTLEWRQRGYSDPVVSTSESKLCFSCVPGNLQSSAMHTSVGSGSSETSSNLPDFMYFGSVYSTEPSSFYDTVSESMTQWPVTTSEPSEDSNPLQTENSPNCVDDNAPIHRALKVKYECQKIIENLWNELECLVRRRTSLPTNEVEFCRMSV</sequence>
<comment type="caution">
    <text evidence="2">The sequence shown here is derived from an EMBL/GenBank/DDBJ whole genome shotgun (WGS) entry which is preliminary data.</text>
</comment>
<dbReference type="AlphaFoldDB" id="A0A9N8WFP9"/>
<evidence type="ECO:0000313" key="3">
    <source>
        <dbReference type="Proteomes" id="UP000789831"/>
    </source>
</evidence>
<feature type="region of interest" description="Disordered" evidence="1">
    <location>
        <begin position="191"/>
        <end position="214"/>
    </location>
</feature>